<evidence type="ECO:0000313" key="3">
    <source>
        <dbReference type="Proteomes" id="UP001497522"/>
    </source>
</evidence>
<evidence type="ECO:0000313" key="2">
    <source>
        <dbReference type="EMBL" id="CAK9864350.1"/>
    </source>
</evidence>
<proteinExistence type="predicted"/>
<dbReference type="Proteomes" id="UP001497522">
    <property type="component" value="Chromosome 14"/>
</dbReference>
<accession>A0ABP1AP56</accession>
<organism evidence="2 3">
    <name type="scientific">Sphagnum jensenii</name>
    <dbReference type="NCBI Taxonomy" id="128206"/>
    <lineage>
        <taxon>Eukaryota</taxon>
        <taxon>Viridiplantae</taxon>
        <taxon>Streptophyta</taxon>
        <taxon>Embryophyta</taxon>
        <taxon>Bryophyta</taxon>
        <taxon>Sphagnophytina</taxon>
        <taxon>Sphagnopsida</taxon>
        <taxon>Sphagnales</taxon>
        <taxon>Sphagnaceae</taxon>
        <taxon>Sphagnum</taxon>
    </lineage>
</organism>
<feature type="region of interest" description="Disordered" evidence="1">
    <location>
        <begin position="35"/>
        <end position="69"/>
    </location>
</feature>
<dbReference type="EMBL" id="OZ023715">
    <property type="protein sequence ID" value="CAK9864350.1"/>
    <property type="molecule type" value="Genomic_DNA"/>
</dbReference>
<feature type="non-terminal residue" evidence="2">
    <location>
        <position position="1"/>
    </location>
</feature>
<keyword evidence="3" id="KW-1185">Reference proteome</keyword>
<reference evidence="2" key="1">
    <citation type="submission" date="2024-03" db="EMBL/GenBank/DDBJ databases">
        <authorList>
            <consortium name="ELIXIR-Norway"/>
            <consortium name="Elixir Norway"/>
        </authorList>
    </citation>
    <scope>NUCLEOTIDE SEQUENCE</scope>
</reference>
<feature type="non-terminal residue" evidence="2">
    <location>
        <position position="82"/>
    </location>
</feature>
<evidence type="ECO:0000256" key="1">
    <source>
        <dbReference type="SAM" id="MobiDB-lite"/>
    </source>
</evidence>
<sequence length="82" mass="9125">YEFQRVTPTGLIKATNSQVITLSPEGYHPIRFRAEGKKKKKPSLAPPTPSPPAPPSHPHPCSPAPSPPCWPTQFYHRICDRV</sequence>
<protein>
    <submittedName>
        <fullName evidence="2">Uncharacterized protein</fullName>
    </submittedName>
</protein>
<name>A0ABP1AP56_9BRYO</name>
<gene>
    <name evidence="2" type="ORF">CSSPJE1EN2_LOCUS7345</name>
</gene>
<feature type="compositionally biased region" description="Pro residues" evidence="1">
    <location>
        <begin position="44"/>
        <end position="69"/>
    </location>
</feature>